<dbReference type="InterPro" id="IPR036291">
    <property type="entry name" value="NAD(P)-bd_dom_sf"/>
</dbReference>
<comment type="caution">
    <text evidence="3">The sequence shown here is derived from an EMBL/GenBank/DDBJ whole genome shotgun (WGS) entry which is preliminary data.</text>
</comment>
<dbReference type="SUPFAM" id="SSF51735">
    <property type="entry name" value="NAD(P)-binding Rossmann-fold domains"/>
    <property type="match status" value="1"/>
</dbReference>
<dbReference type="InterPro" id="IPR011032">
    <property type="entry name" value="GroES-like_sf"/>
</dbReference>
<evidence type="ECO:0000259" key="2">
    <source>
        <dbReference type="SMART" id="SM00829"/>
    </source>
</evidence>
<sequence length="342" mass="37132">MTQNTQVLLAKRPHGEPTDDCFKYVTVETPALEENQVLIKVVWLSLDPYMRGRMNDMKSYVASLEVGDVMTGESTGIVVESKSDKYKVGDRVAAHMGWQTTIVANADDPRLMPVDLDNGTLSAHIGVVGMPGRTAYFGLTDVGKPVAGETLVVAAASGAVGSVVGQIAKLKGLRAVGIAGGPDKCRYVKEELGFDDCIDYKAGNLAEELARACPDGIDIYFENVGGDVTRAVAPLLNPGARVPICGYVSNYNDEDMASAITPFHILKELDNVPEHRFFVVTEWHAQWIEATKQLGAWIKEGKIKYRESIGEGIENAPELFRGMLKGRNFGKQLVRVADETVG</sequence>
<reference evidence="3 4" key="1">
    <citation type="submission" date="2015-10" db="EMBL/GenBank/DDBJ databases">
        <title>Metagenome-Assembled Genomes uncover a global brackish microbiome.</title>
        <authorList>
            <person name="Hugerth L.W."/>
            <person name="Larsson J."/>
            <person name="Alneberg J."/>
            <person name="Lindh M.V."/>
            <person name="Legrand C."/>
            <person name="Pinhassi J."/>
            <person name="Andersson A.F."/>
        </authorList>
    </citation>
    <scope>NUCLEOTIDE SEQUENCE [LARGE SCALE GENOMIC DNA]</scope>
    <source>
        <strain evidence="3">BACL4 MAG-120507-bin80</strain>
    </source>
</reference>
<protein>
    <submittedName>
        <fullName evidence="3">2-alkenal reductase</fullName>
    </submittedName>
</protein>
<dbReference type="Pfam" id="PF16884">
    <property type="entry name" value="ADH_N_2"/>
    <property type="match status" value="1"/>
</dbReference>
<proteinExistence type="predicted"/>
<gene>
    <name evidence="3" type="ORF">ABR69_04305</name>
</gene>
<dbReference type="AlphaFoldDB" id="A0A0R2SAN3"/>
<dbReference type="EMBL" id="LIBB01000114">
    <property type="protein sequence ID" value="KRO71957.1"/>
    <property type="molecule type" value="Genomic_DNA"/>
</dbReference>
<dbReference type="InterPro" id="IPR045010">
    <property type="entry name" value="MDR_fam"/>
</dbReference>
<dbReference type="InterPro" id="IPR013149">
    <property type="entry name" value="ADH-like_C"/>
</dbReference>
<dbReference type="InterPro" id="IPR020843">
    <property type="entry name" value="ER"/>
</dbReference>
<organism evidence="3 4">
    <name type="scientific">OM182 bacterium BACL3 MAG-120507-bin80</name>
    <dbReference type="NCBI Taxonomy" id="1655577"/>
    <lineage>
        <taxon>Bacteria</taxon>
        <taxon>Pseudomonadati</taxon>
        <taxon>Pseudomonadota</taxon>
        <taxon>Gammaproteobacteria</taxon>
        <taxon>OMG group</taxon>
        <taxon>OM182 clade</taxon>
    </lineage>
</organism>
<evidence type="ECO:0000313" key="4">
    <source>
        <dbReference type="Proteomes" id="UP000051934"/>
    </source>
</evidence>
<dbReference type="SMART" id="SM00829">
    <property type="entry name" value="PKS_ER"/>
    <property type="match status" value="1"/>
</dbReference>
<dbReference type="Gene3D" id="3.90.180.10">
    <property type="entry name" value="Medium-chain alcohol dehydrogenases, catalytic domain"/>
    <property type="match status" value="1"/>
</dbReference>
<dbReference type="Gene3D" id="3.40.50.720">
    <property type="entry name" value="NAD(P)-binding Rossmann-like Domain"/>
    <property type="match status" value="1"/>
</dbReference>
<keyword evidence="1" id="KW-0560">Oxidoreductase</keyword>
<dbReference type="SUPFAM" id="SSF50129">
    <property type="entry name" value="GroES-like"/>
    <property type="match status" value="2"/>
</dbReference>
<name>A0A0R2SAN3_9GAMM</name>
<dbReference type="InterPro" id="IPR041694">
    <property type="entry name" value="ADH_N_2"/>
</dbReference>
<dbReference type="GO" id="GO:0016628">
    <property type="term" value="F:oxidoreductase activity, acting on the CH-CH group of donors, NAD or NADP as acceptor"/>
    <property type="evidence" value="ECO:0007669"/>
    <property type="project" value="InterPro"/>
</dbReference>
<feature type="domain" description="Enoyl reductase (ER)" evidence="2">
    <location>
        <begin position="18"/>
        <end position="334"/>
    </location>
</feature>
<evidence type="ECO:0000313" key="3">
    <source>
        <dbReference type="EMBL" id="KRO71957.1"/>
    </source>
</evidence>
<dbReference type="PANTHER" id="PTHR43205">
    <property type="entry name" value="PROSTAGLANDIN REDUCTASE"/>
    <property type="match status" value="1"/>
</dbReference>
<accession>A0A0R2SAN3</accession>
<dbReference type="CDD" id="cd05288">
    <property type="entry name" value="PGDH"/>
    <property type="match status" value="1"/>
</dbReference>
<dbReference type="FunFam" id="3.40.50.720:FF:000121">
    <property type="entry name" value="Prostaglandin reductase 2"/>
    <property type="match status" value="1"/>
</dbReference>
<dbReference type="Proteomes" id="UP000051934">
    <property type="component" value="Unassembled WGS sequence"/>
</dbReference>
<dbReference type="PANTHER" id="PTHR43205:SF7">
    <property type="entry name" value="PROSTAGLANDIN REDUCTASE 1"/>
    <property type="match status" value="1"/>
</dbReference>
<evidence type="ECO:0000256" key="1">
    <source>
        <dbReference type="ARBA" id="ARBA00023002"/>
    </source>
</evidence>
<dbReference type="Pfam" id="PF00107">
    <property type="entry name" value="ADH_zinc_N"/>
    <property type="match status" value="1"/>
</dbReference>